<reference evidence="2 3" key="1">
    <citation type="journal article" date="2014" name="Agronomy (Basel)">
        <title>A Draft Genome Sequence for Ensete ventricosum, the Drought-Tolerant Tree Against Hunger.</title>
        <authorList>
            <person name="Harrison J."/>
            <person name="Moore K.A."/>
            <person name="Paszkiewicz K."/>
            <person name="Jones T."/>
            <person name="Grant M."/>
            <person name="Ambacheew D."/>
            <person name="Muzemil S."/>
            <person name="Studholme D.J."/>
        </authorList>
    </citation>
    <scope>NUCLEOTIDE SEQUENCE [LARGE SCALE GENOMIC DNA]</scope>
</reference>
<accession>A0A427AUS2</accession>
<sequence>MKPSGSENWRRVAILRPSSDPSQAFVEIKKMTLAITREDADAARFVGTLIGKKLFAVPETKKEVREETNAANVVSIRMNWEEMITHCRVRELRGSNDPLIGCDKLHPPLSERYAVIAVRFPADPLRRVLPQTSPAGEAIRAGPVLPATVIGGMSCSLRCTTQASLFSGDPHHSLSARATSKSHGSDVDPRDPSANQVMIQRLGMVLMPDRRNKSDRSEHSRPGSFSDGPDIFFRITDGSRSCSFPTSIISGHRTAVIDHGTG</sequence>
<name>A0A427AUS2_ENSVE</name>
<comment type="caution">
    <text evidence="2">The sequence shown here is derived from an EMBL/GenBank/DDBJ whole genome shotgun (WGS) entry which is preliminary data.</text>
</comment>
<protein>
    <submittedName>
        <fullName evidence="2">Uncharacterized protein</fullName>
    </submittedName>
</protein>
<dbReference type="EMBL" id="AMZH03001257">
    <property type="protein sequence ID" value="RRT79993.1"/>
    <property type="molecule type" value="Genomic_DNA"/>
</dbReference>
<dbReference type="AlphaFoldDB" id="A0A427AUS2"/>
<dbReference type="Proteomes" id="UP000287651">
    <property type="component" value="Unassembled WGS sequence"/>
</dbReference>
<proteinExistence type="predicted"/>
<evidence type="ECO:0000313" key="3">
    <source>
        <dbReference type="Proteomes" id="UP000287651"/>
    </source>
</evidence>
<organism evidence="2 3">
    <name type="scientific">Ensete ventricosum</name>
    <name type="common">Abyssinian banana</name>
    <name type="synonym">Musa ensete</name>
    <dbReference type="NCBI Taxonomy" id="4639"/>
    <lineage>
        <taxon>Eukaryota</taxon>
        <taxon>Viridiplantae</taxon>
        <taxon>Streptophyta</taxon>
        <taxon>Embryophyta</taxon>
        <taxon>Tracheophyta</taxon>
        <taxon>Spermatophyta</taxon>
        <taxon>Magnoliopsida</taxon>
        <taxon>Liliopsida</taxon>
        <taxon>Zingiberales</taxon>
        <taxon>Musaceae</taxon>
        <taxon>Ensete</taxon>
    </lineage>
</organism>
<evidence type="ECO:0000313" key="2">
    <source>
        <dbReference type="EMBL" id="RRT79993.1"/>
    </source>
</evidence>
<feature type="region of interest" description="Disordered" evidence="1">
    <location>
        <begin position="207"/>
        <end position="230"/>
    </location>
</feature>
<feature type="compositionally biased region" description="Basic and acidic residues" evidence="1">
    <location>
        <begin position="208"/>
        <end position="221"/>
    </location>
</feature>
<gene>
    <name evidence="2" type="ORF">B296_00024216</name>
</gene>
<evidence type="ECO:0000256" key="1">
    <source>
        <dbReference type="SAM" id="MobiDB-lite"/>
    </source>
</evidence>
<feature type="region of interest" description="Disordered" evidence="1">
    <location>
        <begin position="168"/>
        <end position="193"/>
    </location>
</feature>